<feature type="transmembrane region" description="Helical" evidence="1">
    <location>
        <begin position="20"/>
        <end position="44"/>
    </location>
</feature>
<evidence type="ECO:0000256" key="1">
    <source>
        <dbReference type="SAM" id="Phobius"/>
    </source>
</evidence>
<sequence>MEGHERRKFSKRLHVSTFFFSEGLVLGSLLPGASFTSLFLQIFIQKAVHVIITQTRPYLDYHTTTTVRSKGRLRPPPVYVLTHTSSVWGRTENGSRLACWGFIFSSRSGRMIPLVLPVKHSSTSSPVIH</sequence>
<keyword evidence="1" id="KW-0472">Membrane</keyword>
<evidence type="ECO:0000313" key="3">
    <source>
        <dbReference type="Proteomes" id="UP000324222"/>
    </source>
</evidence>
<dbReference type="EMBL" id="VSRR010001823">
    <property type="protein sequence ID" value="MPC27901.1"/>
    <property type="molecule type" value="Genomic_DNA"/>
</dbReference>
<comment type="caution">
    <text evidence="2">The sequence shown here is derived from an EMBL/GenBank/DDBJ whole genome shotgun (WGS) entry which is preliminary data.</text>
</comment>
<dbReference type="Proteomes" id="UP000324222">
    <property type="component" value="Unassembled WGS sequence"/>
</dbReference>
<name>A0A5B7E1R1_PORTR</name>
<protein>
    <submittedName>
        <fullName evidence="2">Uncharacterized protein</fullName>
    </submittedName>
</protein>
<keyword evidence="1" id="KW-0812">Transmembrane</keyword>
<evidence type="ECO:0000313" key="2">
    <source>
        <dbReference type="EMBL" id="MPC27901.1"/>
    </source>
</evidence>
<keyword evidence="1" id="KW-1133">Transmembrane helix</keyword>
<organism evidence="2 3">
    <name type="scientific">Portunus trituberculatus</name>
    <name type="common">Swimming crab</name>
    <name type="synonym">Neptunus trituberculatus</name>
    <dbReference type="NCBI Taxonomy" id="210409"/>
    <lineage>
        <taxon>Eukaryota</taxon>
        <taxon>Metazoa</taxon>
        <taxon>Ecdysozoa</taxon>
        <taxon>Arthropoda</taxon>
        <taxon>Crustacea</taxon>
        <taxon>Multicrustacea</taxon>
        <taxon>Malacostraca</taxon>
        <taxon>Eumalacostraca</taxon>
        <taxon>Eucarida</taxon>
        <taxon>Decapoda</taxon>
        <taxon>Pleocyemata</taxon>
        <taxon>Brachyura</taxon>
        <taxon>Eubrachyura</taxon>
        <taxon>Portunoidea</taxon>
        <taxon>Portunidae</taxon>
        <taxon>Portuninae</taxon>
        <taxon>Portunus</taxon>
    </lineage>
</organism>
<accession>A0A5B7E1R1</accession>
<reference evidence="2 3" key="1">
    <citation type="submission" date="2019-05" db="EMBL/GenBank/DDBJ databases">
        <title>Another draft genome of Portunus trituberculatus and its Hox gene families provides insights of decapod evolution.</title>
        <authorList>
            <person name="Jeong J.-H."/>
            <person name="Song I."/>
            <person name="Kim S."/>
            <person name="Choi T."/>
            <person name="Kim D."/>
            <person name="Ryu S."/>
            <person name="Kim W."/>
        </authorList>
    </citation>
    <scope>NUCLEOTIDE SEQUENCE [LARGE SCALE GENOMIC DNA]</scope>
    <source>
        <tissue evidence="2">Muscle</tissue>
    </source>
</reference>
<gene>
    <name evidence="2" type="ORF">E2C01_021090</name>
</gene>
<proteinExistence type="predicted"/>
<dbReference type="AlphaFoldDB" id="A0A5B7E1R1"/>
<keyword evidence="3" id="KW-1185">Reference proteome</keyword>